<comment type="similarity">
    <text evidence="5 22">Belongs to the cation transport ATPase (P-type) (TC 3.A.3) family. Type IV subfamily.</text>
</comment>
<dbReference type="InterPro" id="IPR023214">
    <property type="entry name" value="HAD_sf"/>
</dbReference>
<dbReference type="FunFam" id="3.40.1110.10:FF:000010">
    <property type="entry name" value="Phospholipid-transporting ATPase"/>
    <property type="match status" value="1"/>
</dbReference>
<feature type="binding site" evidence="21">
    <location>
        <position position="792"/>
    </location>
    <ligand>
        <name>Mg(2+)</name>
        <dbReference type="ChEBI" id="CHEBI:18420"/>
    </ligand>
</feature>
<evidence type="ECO:0000256" key="10">
    <source>
        <dbReference type="ARBA" id="ARBA00022741"/>
    </source>
</evidence>
<sequence length="1153" mass="129638">MSVHAASSSREMSATISTIEIQDDDDDQTSGITEIPDIIEHRVIHLNALQKQKFCINRISTAKYNVFSFLPKFLFEQFRRYSNIFFLFIALLQQIPNVSPTGRYTTAVPLIFILSISAIKEIAEDIKRHLADDSVNKAEVLGLRNGVWTQIRWTDVVVGDILKITSGHFFPADLVLLSSSEPHAMCYIETANLDGETNLKIRQGLPQTSSWLTPRDLGRLRGTLECEAPNRHLYEFTGNLRIAGKQTLPLGADQLLLRGAKLRNTNWVFGIVVYTGHETKLMMNSTTAPLKRSTVDRITNNQILMLFLLLIILCLISAIASELWMKNHVTYDWYLGIDDLSSSNFGYTFLTFIILYNNLIPISLQVTLELVRYVQAIFINMDINMYDKDSDTPAMARTSNLNEELGQVKYIFSDKTGTLTENIMVFKQCSIAGIKYGSPETDFDGTTLLSNYQNNHSTAAYIKEFLTLMAVCHTVVPEKDTDSGDLLYQAASPDEGALVKGAKQLGFVFTTRTPDSVIVKALGKEETYAILNVLEFTSDRKRMSVIVRGPDGKIKLYCKGADTVIYERLSDRQHHKEITLEHLKEFASNGLRTLCLAVAEIPAEFYEQWNETFHKASTAIQYRERKIQDAAQLIETNLTLLGATAIEDKLQEGVPEAISDLLKADIKFWVLTGDKQETAINIGYSCKLLSPSMALMVINETSLDNTREAIRRHMQDFGDLLRKEHDVALIIDGKTLKYALSSDVRRDFVDIALSCKSVICCRVSPMQKAEIVEMVQLATNTVTLAIGDGANDVAMIQSAHVGIGISGVEGLQAACASDYSIAQFRYLTRLLFVHGAWSHARLCKLILYSFHKNICLYVIELWFAIVSGWSGQTLFERWTIGLYNVIFTAAPPLAIGLFDRTCSAETMLKFPAMYKSSQSSEFFNVHVFWVWIFDSIAHSVLLFWLTYLSVDNDIVWSNGRDGGYLVFGNMVYTYVVITVCLKAGLEMNAWTWLTHLAIWGSIASWFIFLWGYSNCWPTLPIAADMVGMDHMLLSSAVFWMGLIIIPFIALIGDFTFKVIRRSAYKSLAEAVRESEITNTDPANVIVHATKQRLTETARLLKNVFRRPSSHVSAVPLEMELQHGFAFSQEEHGAVPQSELIRAYDTTKTKPQGV</sequence>
<dbReference type="GO" id="GO:0005524">
    <property type="term" value="F:ATP binding"/>
    <property type="evidence" value="ECO:0007669"/>
    <property type="project" value="UniProtKB-UniRule"/>
</dbReference>
<name>A0A8X6K850_TRICU</name>
<dbReference type="InterPro" id="IPR032630">
    <property type="entry name" value="P_typ_ATPase_c"/>
</dbReference>
<evidence type="ECO:0000259" key="24">
    <source>
        <dbReference type="Pfam" id="PF16209"/>
    </source>
</evidence>
<dbReference type="GO" id="GO:0005802">
    <property type="term" value="C:trans-Golgi network"/>
    <property type="evidence" value="ECO:0007669"/>
    <property type="project" value="TreeGrafter"/>
</dbReference>
<feature type="binding site" evidence="20">
    <location>
        <position position="672"/>
    </location>
    <ligand>
        <name>ATP</name>
        <dbReference type="ChEBI" id="CHEBI:30616"/>
    </ligand>
</feature>
<dbReference type="Pfam" id="PF16209">
    <property type="entry name" value="PhoLip_ATPase_N"/>
    <property type="match status" value="1"/>
</dbReference>
<dbReference type="PANTHER" id="PTHR24092">
    <property type="entry name" value="PROBABLE PHOSPHOLIPID-TRANSPORTING ATPASE"/>
    <property type="match status" value="1"/>
</dbReference>
<feature type="binding site" evidence="20">
    <location>
        <position position="592"/>
    </location>
    <ligand>
        <name>ATP</name>
        <dbReference type="ChEBI" id="CHEBI:30616"/>
    </ligand>
</feature>
<dbReference type="OrthoDB" id="377733at2759"/>
<dbReference type="FunFam" id="3.40.50.1000:FF:000001">
    <property type="entry name" value="Phospholipid-transporting ATPase IC"/>
    <property type="match status" value="1"/>
</dbReference>
<dbReference type="GO" id="GO:0016887">
    <property type="term" value="F:ATP hydrolysis activity"/>
    <property type="evidence" value="ECO:0007669"/>
    <property type="project" value="InterPro"/>
</dbReference>
<keyword evidence="10 20" id="KW-0547">Nucleotide-binding</keyword>
<feature type="transmembrane region" description="Helical" evidence="22">
    <location>
        <begin position="303"/>
        <end position="325"/>
    </location>
</feature>
<evidence type="ECO:0000256" key="11">
    <source>
        <dbReference type="ARBA" id="ARBA00022840"/>
    </source>
</evidence>
<feature type="binding site" evidence="21">
    <location>
        <position position="416"/>
    </location>
    <ligand>
        <name>Mg(2+)</name>
        <dbReference type="ChEBI" id="CHEBI:18420"/>
    </ligand>
</feature>
<feature type="transmembrane region" description="Helical" evidence="22">
    <location>
        <begin position="922"/>
        <end position="944"/>
    </location>
</feature>
<protein>
    <recommendedName>
        <fullName evidence="22">Phospholipid-transporting ATPase</fullName>
        <ecNumber evidence="22">7.6.2.1</ecNumber>
    </recommendedName>
</protein>
<evidence type="ECO:0000256" key="17">
    <source>
        <dbReference type="ARBA" id="ARBA00034036"/>
    </source>
</evidence>
<evidence type="ECO:0000256" key="20">
    <source>
        <dbReference type="PIRSR" id="PIRSR606539-2"/>
    </source>
</evidence>
<dbReference type="FunFam" id="3.40.50.1000:FF:000010">
    <property type="entry name" value="Phospholipid-transporting ATPase"/>
    <property type="match status" value="1"/>
</dbReference>
<feature type="binding site" evidence="20">
    <location>
        <position position="415"/>
    </location>
    <ligand>
        <name>ATP</name>
        <dbReference type="ChEBI" id="CHEBI:30616"/>
    </ligand>
</feature>
<evidence type="ECO:0000259" key="25">
    <source>
        <dbReference type="Pfam" id="PF16212"/>
    </source>
</evidence>
<keyword evidence="27" id="KW-1185">Reference proteome</keyword>
<evidence type="ECO:0000256" key="19">
    <source>
        <dbReference type="PIRSR" id="PIRSR606539-1"/>
    </source>
</evidence>
<feature type="binding site" evidence="20">
    <location>
        <position position="674"/>
    </location>
    <ligand>
        <name>ATP</name>
        <dbReference type="ChEBI" id="CHEBI:30616"/>
    </ligand>
</feature>
<dbReference type="InterPro" id="IPR044492">
    <property type="entry name" value="P_typ_ATPase_HD_dom"/>
</dbReference>
<dbReference type="PRINTS" id="PR00119">
    <property type="entry name" value="CATATPASE"/>
</dbReference>
<dbReference type="InterPro" id="IPR032631">
    <property type="entry name" value="P-type_ATPase_N"/>
</dbReference>
<dbReference type="SUPFAM" id="SSF81665">
    <property type="entry name" value="Calcium ATPase, transmembrane domain M"/>
    <property type="match status" value="1"/>
</dbReference>
<dbReference type="SUPFAM" id="SSF81660">
    <property type="entry name" value="Metal cation-transporting ATPase, ATP-binding domain N"/>
    <property type="match status" value="1"/>
</dbReference>
<evidence type="ECO:0000256" key="18">
    <source>
        <dbReference type="ARBA" id="ARBA00051303"/>
    </source>
</evidence>
<feature type="binding site" evidence="20">
    <location>
        <position position="414"/>
    </location>
    <ligand>
        <name>ATP</name>
        <dbReference type="ChEBI" id="CHEBI:30616"/>
    </ligand>
</feature>
<dbReference type="EC" id="7.6.2.1" evidence="22"/>
<dbReference type="InterPro" id="IPR059000">
    <property type="entry name" value="ATPase_P-type_domA"/>
</dbReference>
<dbReference type="InterPro" id="IPR023298">
    <property type="entry name" value="ATPase_P-typ_TM_dom_sf"/>
</dbReference>
<feature type="binding site" evidence="20">
    <location>
        <position position="673"/>
    </location>
    <ligand>
        <name>ATP</name>
        <dbReference type="ChEBI" id="CHEBI:30616"/>
    </ligand>
</feature>
<comment type="subcellular location">
    <subcellularLocation>
        <location evidence="3">Cell membrane</location>
    </subcellularLocation>
    <subcellularLocation>
        <location evidence="4">Golgi apparatus</location>
    </subcellularLocation>
    <subcellularLocation>
        <location evidence="2 22">Membrane</location>
        <topology evidence="2 22">Multi-pass membrane protein</topology>
    </subcellularLocation>
</comment>
<dbReference type="InterPro" id="IPR023299">
    <property type="entry name" value="ATPase_P-typ_cyto_dom_N"/>
</dbReference>
<dbReference type="FunFam" id="2.70.150.10:FF:000021">
    <property type="entry name" value="Phospholipid-transporting ATPase"/>
    <property type="match status" value="1"/>
</dbReference>
<dbReference type="SFLD" id="SFLDF00027">
    <property type="entry name" value="p-type_atpase"/>
    <property type="match status" value="1"/>
</dbReference>
<feature type="transmembrane region" description="Helical" evidence="22">
    <location>
        <begin position="964"/>
        <end position="985"/>
    </location>
</feature>
<feature type="binding site" evidence="20">
    <location>
        <position position="768"/>
    </location>
    <ligand>
        <name>ATP</name>
        <dbReference type="ChEBI" id="CHEBI:30616"/>
    </ligand>
</feature>
<gene>
    <name evidence="26" type="primary">ATP8A1</name>
    <name evidence="26" type="ORF">TNCT_712881</name>
</gene>
<evidence type="ECO:0000256" key="16">
    <source>
        <dbReference type="ARBA" id="ARBA00023136"/>
    </source>
</evidence>
<keyword evidence="16 22" id="KW-0472">Membrane</keyword>
<evidence type="ECO:0000256" key="9">
    <source>
        <dbReference type="ARBA" id="ARBA00022723"/>
    </source>
</evidence>
<dbReference type="GO" id="GO:0140326">
    <property type="term" value="F:ATPase-coupled intramembrane lipid transporter activity"/>
    <property type="evidence" value="ECO:0007669"/>
    <property type="project" value="UniProtKB-EC"/>
</dbReference>
<dbReference type="SUPFAM" id="SSF56784">
    <property type="entry name" value="HAD-like"/>
    <property type="match status" value="1"/>
</dbReference>
<dbReference type="Pfam" id="PF16212">
    <property type="entry name" value="PhoLip_ATPase_C"/>
    <property type="match status" value="1"/>
</dbReference>
<feature type="binding site" evidence="20">
    <location>
        <position position="762"/>
    </location>
    <ligand>
        <name>ATP</name>
        <dbReference type="ChEBI" id="CHEBI:30616"/>
    </ligand>
</feature>
<dbReference type="InterPro" id="IPR006539">
    <property type="entry name" value="P-type_ATPase_IV"/>
</dbReference>
<dbReference type="SUPFAM" id="SSF81653">
    <property type="entry name" value="Calcium ATPase, transduction domain A"/>
    <property type="match status" value="1"/>
</dbReference>
<keyword evidence="7" id="KW-0597">Phosphoprotein</keyword>
<feature type="domain" description="P-type ATPase C-terminal" evidence="25">
    <location>
        <begin position="814"/>
        <end position="1065"/>
    </location>
</feature>
<evidence type="ECO:0000256" key="3">
    <source>
        <dbReference type="ARBA" id="ARBA00004236"/>
    </source>
</evidence>
<comment type="catalytic activity">
    <reaction evidence="17 22">
        <text>ATP + H2O + phospholipidSide 1 = ADP + phosphate + phospholipidSide 2.</text>
        <dbReference type="EC" id="7.6.2.1"/>
    </reaction>
</comment>
<keyword evidence="11 20" id="KW-0067">ATP-binding</keyword>
<dbReference type="NCBIfam" id="TIGR01494">
    <property type="entry name" value="ATPase_P-type"/>
    <property type="match status" value="3"/>
</dbReference>
<evidence type="ECO:0000256" key="6">
    <source>
        <dbReference type="ARBA" id="ARBA00022475"/>
    </source>
</evidence>
<feature type="binding site" evidence="21">
    <location>
        <position position="788"/>
    </location>
    <ligand>
        <name>Mg(2+)</name>
        <dbReference type="ChEBI" id="CHEBI:18420"/>
    </ligand>
</feature>
<dbReference type="GO" id="GO:0045332">
    <property type="term" value="P:phospholipid translocation"/>
    <property type="evidence" value="ECO:0007669"/>
    <property type="project" value="TreeGrafter"/>
</dbReference>
<comment type="cofactor">
    <cofactor evidence="1 21">
        <name>Mg(2+)</name>
        <dbReference type="ChEBI" id="CHEBI:18420"/>
    </cofactor>
</comment>
<accession>A0A8X6K850</accession>
<evidence type="ECO:0000256" key="15">
    <source>
        <dbReference type="ARBA" id="ARBA00023034"/>
    </source>
</evidence>
<evidence type="ECO:0000259" key="23">
    <source>
        <dbReference type="Pfam" id="PF00122"/>
    </source>
</evidence>
<feature type="binding site" evidence="20">
    <location>
        <position position="791"/>
    </location>
    <ligand>
        <name>ATP</name>
        <dbReference type="ChEBI" id="CHEBI:30616"/>
    </ligand>
</feature>
<evidence type="ECO:0000256" key="5">
    <source>
        <dbReference type="ARBA" id="ARBA00008109"/>
    </source>
</evidence>
<feature type="binding site" evidence="20">
    <location>
        <position position="416"/>
    </location>
    <ligand>
        <name>ATP</name>
        <dbReference type="ChEBI" id="CHEBI:30616"/>
    </ligand>
</feature>
<keyword evidence="12 21" id="KW-0460">Magnesium</keyword>
<feature type="domain" description="P-type ATPase N-terminal" evidence="24">
    <location>
        <begin position="50"/>
        <end position="106"/>
    </location>
</feature>
<dbReference type="Gene3D" id="2.70.150.10">
    <property type="entry name" value="Calcium-transporting ATPase, cytoplasmic transduction domain A"/>
    <property type="match status" value="1"/>
</dbReference>
<dbReference type="CDD" id="cd02073">
    <property type="entry name" value="P-type_ATPase_APLT_Dnf-like"/>
    <property type="match status" value="1"/>
</dbReference>
<feature type="transmembrane region" description="Helical" evidence="22">
    <location>
        <begin position="992"/>
        <end position="1012"/>
    </location>
</feature>
<dbReference type="NCBIfam" id="TIGR01652">
    <property type="entry name" value="ATPase-Plipid"/>
    <property type="match status" value="1"/>
</dbReference>
<reference evidence="26" key="1">
    <citation type="submission" date="2020-07" db="EMBL/GenBank/DDBJ databases">
        <title>Multicomponent nature underlies the extraordinary mechanical properties of spider dragline silk.</title>
        <authorList>
            <person name="Kono N."/>
            <person name="Nakamura H."/>
            <person name="Mori M."/>
            <person name="Yoshida Y."/>
            <person name="Ohtoshi R."/>
            <person name="Malay A.D."/>
            <person name="Moran D.A.P."/>
            <person name="Tomita M."/>
            <person name="Numata K."/>
            <person name="Arakawa K."/>
        </authorList>
    </citation>
    <scope>NUCLEOTIDE SEQUENCE</scope>
</reference>
<comment type="catalytic activity">
    <reaction evidence="18">
        <text>a 1,2-diacyl-sn-glycero-3-phospho-L-serine(out) + ATP + H2O = a 1,2-diacyl-sn-glycero-3-phospho-L-serine(in) + ADP + phosphate + H(+)</text>
        <dbReference type="Rhea" id="RHEA:38567"/>
        <dbReference type="ChEBI" id="CHEBI:15377"/>
        <dbReference type="ChEBI" id="CHEBI:15378"/>
        <dbReference type="ChEBI" id="CHEBI:30616"/>
        <dbReference type="ChEBI" id="CHEBI:43474"/>
        <dbReference type="ChEBI" id="CHEBI:57262"/>
        <dbReference type="ChEBI" id="CHEBI:456216"/>
    </reaction>
    <physiologicalReaction direction="left-to-right" evidence="18">
        <dbReference type="Rhea" id="RHEA:38568"/>
    </physiologicalReaction>
</comment>
<dbReference type="InterPro" id="IPR008250">
    <property type="entry name" value="ATPase_P-typ_transduc_dom_A_sf"/>
</dbReference>
<dbReference type="SFLD" id="SFLDS00003">
    <property type="entry name" value="Haloacid_Dehalogenase"/>
    <property type="match status" value="1"/>
</dbReference>
<feature type="transmembrane region" description="Helical" evidence="22">
    <location>
        <begin position="881"/>
        <end position="901"/>
    </location>
</feature>
<dbReference type="InterPro" id="IPR036412">
    <property type="entry name" value="HAD-like_sf"/>
</dbReference>
<feature type="binding site" evidence="20">
    <location>
        <position position="495"/>
    </location>
    <ligand>
        <name>ATP</name>
        <dbReference type="ChEBI" id="CHEBI:30616"/>
    </ligand>
</feature>
<organism evidence="26 27">
    <name type="scientific">Trichonephila clavata</name>
    <name type="common">Joro spider</name>
    <name type="synonym">Nephila clavata</name>
    <dbReference type="NCBI Taxonomy" id="2740835"/>
    <lineage>
        <taxon>Eukaryota</taxon>
        <taxon>Metazoa</taxon>
        <taxon>Ecdysozoa</taxon>
        <taxon>Arthropoda</taxon>
        <taxon>Chelicerata</taxon>
        <taxon>Arachnida</taxon>
        <taxon>Araneae</taxon>
        <taxon>Araneomorphae</taxon>
        <taxon>Entelegynae</taxon>
        <taxon>Araneoidea</taxon>
        <taxon>Nephilidae</taxon>
        <taxon>Trichonephila</taxon>
    </lineage>
</organism>
<dbReference type="SFLD" id="SFLDG00002">
    <property type="entry name" value="C1.7:_P-type_atpase_like"/>
    <property type="match status" value="1"/>
</dbReference>
<evidence type="ECO:0000256" key="2">
    <source>
        <dbReference type="ARBA" id="ARBA00004141"/>
    </source>
</evidence>
<evidence type="ECO:0000256" key="1">
    <source>
        <dbReference type="ARBA" id="ARBA00001946"/>
    </source>
</evidence>
<dbReference type="Pfam" id="PF00122">
    <property type="entry name" value="E1-E2_ATPase"/>
    <property type="match status" value="1"/>
</dbReference>
<dbReference type="Gene3D" id="3.40.1110.10">
    <property type="entry name" value="Calcium-transporting ATPase, cytoplasmic domain N"/>
    <property type="match status" value="1"/>
</dbReference>
<feature type="transmembrane region" description="Helical" evidence="22">
    <location>
        <begin position="1032"/>
        <end position="1056"/>
    </location>
</feature>
<evidence type="ECO:0000256" key="13">
    <source>
        <dbReference type="ARBA" id="ARBA00022967"/>
    </source>
</evidence>
<dbReference type="Proteomes" id="UP000887116">
    <property type="component" value="Unassembled WGS sequence"/>
</dbReference>
<dbReference type="Pfam" id="PF13246">
    <property type="entry name" value="Cation_ATPase"/>
    <property type="match status" value="1"/>
</dbReference>
<dbReference type="PANTHER" id="PTHR24092:SF150">
    <property type="entry name" value="PHOSPHOLIPID-TRANSPORTING ATPASE"/>
    <property type="match status" value="1"/>
</dbReference>
<evidence type="ECO:0000256" key="7">
    <source>
        <dbReference type="ARBA" id="ARBA00022553"/>
    </source>
</evidence>
<evidence type="ECO:0000313" key="26">
    <source>
        <dbReference type="EMBL" id="GFQ64981.1"/>
    </source>
</evidence>
<feature type="active site" description="4-aspartylphosphate intermediate" evidence="19">
    <location>
        <position position="414"/>
    </location>
</feature>
<feature type="binding site" evidence="20">
    <location>
        <position position="792"/>
    </location>
    <ligand>
        <name>ATP</name>
        <dbReference type="ChEBI" id="CHEBI:30616"/>
    </ligand>
</feature>
<proteinExistence type="inferred from homology"/>
<comment type="caution">
    <text evidence="26">The sequence shown here is derived from an EMBL/GenBank/DDBJ whole genome shotgun (WGS) entry which is preliminary data.</text>
</comment>
<evidence type="ECO:0000256" key="4">
    <source>
        <dbReference type="ARBA" id="ARBA00004555"/>
    </source>
</evidence>
<evidence type="ECO:0000256" key="14">
    <source>
        <dbReference type="ARBA" id="ARBA00022989"/>
    </source>
</evidence>
<dbReference type="GO" id="GO:0005886">
    <property type="term" value="C:plasma membrane"/>
    <property type="evidence" value="ECO:0007669"/>
    <property type="project" value="UniProtKB-SubCell"/>
</dbReference>
<feature type="binding site" evidence="20">
    <location>
        <position position="559"/>
    </location>
    <ligand>
        <name>ATP</name>
        <dbReference type="ChEBI" id="CHEBI:30616"/>
    </ligand>
</feature>
<evidence type="ECO:0000256" key="12">
    <source>
        <dbReference type="ARBA" id="ARBA00022842"/>
    </source>
</evidence>
<dbReference type="InterPro" id="IPR018303">
    <property type="entry name" value="ATPase_P-typ_P_site"/>
</dbReference>
<keyword evidence="9 21" id="KW-0479">Metal-binding</keyword>
<feature type="transmembrane region" description="Helical" evidence="22">
    <location>
        <begin position="854"/>
        <end position="875"/>
    </location>
</feature>
<evidence type="ECO:0000313" key="27">
    <source>
        <dbReference type="Proteomes" id="UP000887116"/>
    </source>
</evidence>
<dbReference type="Gene3D" id="3.40.50.1000">
    <property type="entry name" value="HAD superfamily/HAD-like"/>
    <property type="match status" value="1"/>
</dbReference>
<keyword evidence="14 22" id="KW-1133">Transmembrane helix</keyword>
<keyword evidence="13 22" id="KW-1278">Translocase</keyword>
<dbReference type="EMBL" id="BMAO01029998">
    <property type="protein sequence ID" value="GFQ64981.1"/>
    <property type="molecule type" value="Genomic_DNA"/>
</dbReference>
<keyword evidence="15" id="KW-0333">Golgi apparatus</keyword>
<feature type="transmembrane region" description="Helical" evidence="22">
    <location>
        <begin position="345"/>
        <end position="364"/>
    </location>
</feature>
<feature type="domain" description="P-type ATPase A" evidence="23">
    <location>
        <begin position="137"/>
        <end position="197"/>
    </location>
</feature>
<keyword evidence="8 22" id="KW-0812">Transmembrane</keyword>
<feature type="binding site" evidence="20">
    <location>
        <position position="536"/>
    </location>
    <ligand>
        <name>ATP</name>
        <dbReference type="ChEBI" id="CHEBI:30616"/>
    </ligand>
</feature>
<keyword evidence="6" id="KW-1003">Cell membrane</keyword>
<feature type="binding site" evidence="21">
    <location>
        <position position="414"/>
    </location>
    <ligand>
        <name>Mg(2+)</name>
        <dbReference type="ChEBI" id="CHEBI:18420"/>
    </ligand>
</feature>
<evidence type="ECO:0000256" key="8">
    <source>
        <dbReference type="ARBA" id="ARBA00022692"/>
    </source>
</evidence>
<dbReference type="AlphaFoldDB" id="A0A8X6K850"/>
<dbReference type="PROSITE" id="PS00154">
    <property type="entry name" value="ATPASE_E1_E2"/>
    <property type="match status" value="1"/>
</dbReference>
<evidence type="ECO:0000256" key="21">
    <source>
        <dbReference type="PIRSR" id="PIRSR606539-3"/>
    </source>
</evidence>
<dbReference type="GO" id="GO:0000287">
    <property type="term" value="F:magnesium ion binding"/>
    <property type="evidence" value="ECO:0007669"/>
    <property type="project" value="UniProtKB-UniRule"/>
</dbReference>
<dbReference type="InterPro" id="IPR001757">
    <property type="entry name" value="P_typ_ATPase"/>
</dbReference>
<evidence type="ECO:0000256" key="22">
    <source>
        <dbReference type="RuleBase" id="RU362033"/>
    </source>
</evidence>